<evidence type="ECO:0000256" key="12">
    <source>
        <dbReference type="SAM" id="MobiDB-lite"/>
    </source>
</evidence>
<keyword evidence="17" id="KW-1185">Reference proteome</keyword>
<dbReference type="Pfam" id="PF00912">
    <property type="entry name" value="Transgly"/>
    <property type="match status" value="1"/>
</dbReference>
<dbReference type="GO" id="GO:0016787">
    <property type="term" value="F:hydrolase activity"/>
    <property type="evidence" value="ECO:0007669"/>
    <property type="project" value="UniProtKB-KW"/>
</dbReference>
<evidence type="ECO:0000259" key="15">
    <source>
        <dbReference type="Pfam" id="PF00912"/>
    </source>
</evidence>
<keyword evidence="4" id="KW-0121">Carboxypeptidase</keyword>
<gene>
    <name evidence="16" type="ORF">FHT01_001343</name>
</gene>
<keyword evidence="5" id="KW-0645">Protease</keyword>
<evidence type="ECO:0000256" key="2">
    <source>
        <dbReference type="ARBA" id="ARBA00007090"/>
    </source>
</evidence>
<evidence type="ECO:0000259" key="14">
    <source>
        <dbReference type="Pfam" id="PF00905"/>
    </source>
</evidence>
<feature type="compositionally biased region" description="Basic and acidic residues" evidence="12">
    <location>
        <begin position="1"/>
        <end position="13"/>
    </location>
</feature>
<dbReference type="SUPFAM" id="SSF53955">
    <property type="entry name" value="Lysozyme-like"/>
    <property type="match status" value="1"/>
</dbReference>
<evidence type="ECO:0000256" key="6">
    <source>
        <dbReference type="ARBA" id="ARBA00022676"/>
    </source>
</evidence>
<dbReference type="InterPro" id="IPR023346">
    <property type="entry name" value="Lysozyme-like_dom_sf"/>
</dbReference>
<reference evidence="16 17" key="1">
    <citation type="submission" date="2020-03" db="EMBL/GenBank/DDBJ databases">
        <title>Genomic Encyclopedia of Type Strains, Phase IV (KMG-IV): sequencing the most valuable type-strain genomes for metagenomic binning, comparative biology and taxonomic classification.</title>
        <authorList>
            <person name="Goeker M."/>
        </authorList>
    </citation>
    <scope>NUCLEOTIDE SEQUENCE [LARGE SCALE GENOMIC DNA]</scope>
    <source>
        <strain evidence="16 17">DSM 22753</strain>
    </source>
</reference>
<evidence type="ECO:0000256" key="7">
    <source>
        <dbReference type="ARBA" id="ARBA00022679"/>
    </source>
</evidence>
<keyword evidence="13" id="KW-0812">Transmembrane</keyword>
<feature type="domain" description="Penicillin-binding protein transpeptidase" evidence="14">
    <location>
        <begin position="350"/>
        <end position="608"/>
    </location>
</feature>
<proteinExistence type="inferred from homology"/>
<feature type="compositionally biased region" description="Basic and acidic residues" evidence="12">
    <location>
        <begin position="673"/>
        <end position="682"/>
    </location>
</feature>
<evidence type="ECO:0000256" key="5">
    <source>
        <dbReference type="ARBA" id="ARBA00022670"/>
    </source>
</evidence>
<feature type="domain" description="Glycosyl transferase family 51" evidence="15">
    <location>
        <begin position="107"/>
        <end position="269"/>
    </location>
</feature>
<evidence type="ECO:0000256" key="10">
    <source>
        <dbReference type="ARBA" id="ARBA00044770"/>
    </source>
</evidence>
<evidence type="ECO:0000256" key="4">
    <source>
        <dbReference type="ARBA" id="ARBA00022645"/>
    </source>
</evidence>
<keyword evidence="8 16" id="KW-0378">Hydrolase</keyword>
<evidence type="ECO:0000256" key="13">
    <source>
        <dbReference type="SAM" id="Phobius"/>
    </source>
</evidence>
<dbReference type="Pfam" id="PF00905">
    <property type="entry name" value="Transpeptidase"/>
    <property type="match status" value="1"/>
</dbReference>
<evidence type="ECO:0000313" key="17">
    <source>
        <dbReference type="Proteomes" id="UP000788153"/>
    </source>
</evidence>
<evidence type="ECO:0000256" key="8">
    <source>
        <dbReference type="ARBA" id="ARBA00022801"/>
    </source>
</evidence>
<dbReference type="PANTHER" id="PTHR32282">
    <property type="entry name" value="BINDING PROTEIN TRANSPEPTIDASE, PUTATIVE-RELATED"/>
    <property type="match status" value="1"/>
</dbReference>
<dbReference type="Gene3D" id="3.40.710.10">
    <property type="entry name" value="DD-peptidase/beta-lactamase superfamily"/>
    <property type="match status" value="1"/>
</dbReference>
<dbReference type="Proteomes" id="UP000788153">
    <property type="component" value="Unassembled WGS sequence"/>
</dbReference>
<comment type="similarity">
    <text evidence="3">In the N-terminal section; belongs to the glycosyltransferase 51 family.</text>
</comment>
<protein>
    <recommendedName>
        <fullName evidence="10">peptidoglycan glycosyltransferase</fullName>
        <ecNumber evidence="10">2.4.99.28</ecNumber>
    </recommendedName>
</protein>
<keyword evidence="7 16" id="KW-0808">Transferase</keyword>
<dbReference type="EC" id="2.4.99.28" evidence="10"/>
<accession>A0ABX0U348</accession>
<dbReference type="SUPFAM" id="SSF56601">
    <property type="entry name" value="beta-lactamase/transpeptidase-like"/>
    <property type="match status" value="1"/>
</dbReference>
<evidence type="ECO:0000256" key="3">
    <source>
        <dbReference type="ARBA" id="ARBA00007739"/>
    </source>
</evidence>
<keyword evidence="9" id="KW-0511">Multifunctional enzyme</keyword>
<evidence type="ECO:0000256" key="1">
    <source>
        <dbReference type="ARBA" id="ARBA00004752"/>
    </source>
</evidence>
<keyword evidence="13" id="KW-0472">Membrane</keyword>
<dbReference type="InterPro" id="IPR001460">
    <property type="entry name" value="PCN-bd_Tpept"/>
</dbReference>
<keyword evidence="6 16" id="KW-0328">Glycosyltransferase</keyword>
<organism evidence="16 17">
    <name type="scientific">Sphingomonas japonica</name>
    <dbReference type="NCBI Taxonomy" id="511662"/>
    <lineage>
        <taxon>Bacteria</taxon>
        <taxon>Pseudomonadati</taxon>
        <taxon>Pseudomonadota</taxon>
        <taxon>Alphaproteobacteria</taxon>
        <taxon>Sphingomonadales</taxon>
        <taxon>Sphingomonadaceae</taxon>
        <taxon>Sphingomonas</taxon>
    </lineage>
</organism>
<evidence type="ECO:0000256" key="9">
    <source>
        <dbReference type="ARBA" id="ARBA00023268"/>
    </source>
</evidence>
<dbReference type="InterPro" id="IPR036950">
    <property type="entry name" value="PBP_transglycosylase"/>
</dbReference>
<dbReference type="EMBL" id="JAASQP010000001">
    <property type="protein sequence ID" value="NIJ23801.1"/>
    <property type="molecule type" value="Genomic_DNA"/>
</dbReference>
<dbReference type="InterPro" id="IPR012338">
    <property type="entry name" value="Beta-lactam/transpept-like"/>
</dbReference>
<feature type="region of interest" description="Disordered" evidence="12">
    <location>
        <begin position="673"/>
        <end position="697"/>
    </location>
</feature>
<keyword evidence="13" id="KW-1133">Transmembrane helix</keyword>
<dbReference type="PANTHER" id="PTHR32282:SF33">
    <property type="entry name" value="PEPTIDOGLYCAN GLYCOSYLTRANSFERASE"/>
    <property type="match status" value="1"/>
</dbReference>
<evidence type="ECO:0000313" key="16">
    <source>
        <dbReference type="EMBL" id="NIJ23801.1"/>
    </source>
</evidence>
<dbReference type="NCBIfam" id="TIGR02074">
    <property type="entry name" value="PBP_1a_fam"/>
    <property type="match status" value="1"/>
</dbReference>
<sequence>MRHENLTPGRYDDPFEVPLGGAGGSAPAPDTPHYDRSADLPAAWRASPMRWMVRLLAVIPVVLVLAIAWLAITAPLSKSLEPPAPPSITLLSAEGTPIARRGAIIGDPVDAAALPEHVTGAFLAIEDRRFQSHWGIDPRGIARAFVNNTFTDNSSQGGSTITQQLAKNAFLSSDRTFGRKAQEAMIALWLEAWLTKDEILSRYLSNVYFGDNVYGLSAAANHYFSRKAEDLTIGQAAMLAGLVKAPSRLAPSSNLEGARERQELVVAAMADTGVITAAEAEDVSPARLKLNKVKALPSGTYFADWVLPAARDEAGGISNDQTVRTTLQMDLQKAAERAVRNAGLREAQVGIVAMRPDGRVVAMVGGKDYKKSPFNRATQAQRQPGSTFKLFVYLAALRAGYTPDSMVDDSPVTIGEWSPKNNDNRYRGEITLEEAFARSSNVVAARLTADVGPKAVIRAARDLGISTPIPNEASIALGTSSVSLLELTAAYAAIAAGETPVRPRGLEQGDNPGWFERLSGQAGPIDGDDLANLRQLLNASITRGTGTRANLAVEAFGKTGTTQDNRDALFVGYSGDLVVGVWVGNDDNTPNPGLSGGGVPARIWRDFMTRALGVSGPAREAPPVAEVSDEDALDALIDNSVEGLEVPPIEFEGEFGGRGLAVRVAPDGTLEVIDRDPRREEPPLEEVPPDPELIEEF</sequence>
<feature type="region of interest" description="Disordered" evidence="12">
    <location>
        <begin position="1"/>
        <end position="34"/>
    </location>
</feature>
<name>A0ABX0U348_9SPHN</name>
<feature type="compositionally biased region" description="Acidic residues" evidence="12">
    <location>
        <begin position="683"/>
        <end position="697"/>
    </location>
</feature>
<dbReference type="RefSeq" id="WP_140231409.1">
    <property type="nucleotide sequence ID" value="NZ_BAAAEV010000001.1"/>
</dbReference>
<comment type="similarity">
    <text evidence="2">In the C-terminal section; belongs to the transpeptidase family.</text>
</comment>
<dbReference type="InterPro" id="IPR050396">
    <property type="entry name" value="Glycosyltr_51/Transpeptidase"/>
</dbReference>
<comment type="catalytic activity">
    <reaction evidence="11">
        <text>[GlcNAc-(1-&gt;4)-Mur2Ac(oyl-L-Ala-gamma-D-Glu-L-Lys-D-Ala-D-Ala)](n)-di-trans,octa-cis-undecaprenyl diphosphate + beta-D-GlcNAc-(1-&gt;4)-Mur2Ac(oyl-L-Ala-gamma-D-Glu-L-Lys-D-Ala-D-Ala)-di-trans,octa-cis-undecaprenyl diphosphate = [GlcNAc-(1-&gt;4)-Mur2Ac(oyl-L-Ala-gamma-D-Glu-L-Lys-D-Ala-D-Ala)](n+1)-di-trans,octa-cis-undecaprenyl diphosphate + di-trans,octa-cis-undecaprenyl diphosphate + H(+)</text>
        <dbReference type="Rhea" id="RHEA:23708"/>
        <dbReference type="Rhea" id="RHEA-COMP:9602"/>
        <dbReference type="Rhea" id="RHEA-COMP:9603"/>
        <dbReference type="ChEBI" id="CHEBI:15378"/>
        <dbReference type="ChEBI" id="CHEBI:58405"/>
        <dbReference type="ChEBI" id="CHEBI:60033"/>
        <dbReference type="ChEBI" id="CHEBI:78435"/>
        <dbReference type="EC" id="2.4.99.28"/>
    </reaction>
</comment>
<feature type="transmembrane region" description="Helical" evidence="13">
    <location>
        <begin position="51"/>
        <end position="72"/>
    </location>
</feature>
<comment type="caution">
    <text evidence="16">The sequence shown here is derived from an EMBL/GenBank/DDBJ whole genome shotgun (WGS) entry which is preliminary data.</text>
</comment>
<dbReference type="GO" id="GO:0016757">
    <property type="term" value="F:glycosyltransferase activity"/>
    <property type="evidence" value="ECO:0007669"/>
    <property type="project" value="UniProtKB-KW"/>
</dbReference>
<dbReference type="InterPro" id="IPR001264">
    <property type="entry name" value="Glyco_trans_51"/>
</dbReference>
<dbReference type="Gene3D" id="1.10.3810.10">
    <property type="entry name" value="Biosynthetic peptidoglycan transglycosylase-like"/>
    <property type="match status" value="1"/>
</dbReference>
<evidence type="ECO:0000256" key="11">
    <source>
        <dbReference type="ARBA" id="ARBA00049902"/>
    </source>
</evidence>
<comment type="pathway">
    <text evidence="1">Cell wall biogenesis; peptidoglycan biosynthesis.</text>
</comment>